<accession>A0A8T9Q8R3</accession>
<dbReference type="Proteomes" id="UP000831796">
    <property type="component" value="Chromosome"/>
</dbReference>
<proteinExistence type="predicted"/>
<keyword evidence="2" id="KW-1185">Reference proteome</keyword>
<gene>
    <name evidence="1" type="ORF">MUN79_25540</name>
</gene>
<dbReference type="AlphaFoldDB" id="A0A8T9Q8R3"/>
<protein>
    <submittedName>
        <fullName evidence="1">Uncharacterized protein</fullName>
    </submittedName>
</protein>
<organism evidence="1 2">
    <name type="scientific">Hymenobacter cellulosilyticus</name>
    <dbReference type="NCBI Taxonomy" id="2932248"/>
    <lineage>
        <taxon>Bacteria</taxon>
        <taxon>Pseudomonadati</taxon>
        <taxon>Bacteroidota</taxon>
        <taxon>Cytophagia</taxon>
        <taxon>Cytophagales</taxon>
        <taxon>Hymenobacteraceae</taxon>
        <taxon>Hymenobacter</taxon>
    </lineage>
</organism>
<dbReference type="RefSeq" id="WP_244675318.1">
    <property type="nucleotide sequence ID" value="NZ_CP095046.1"/>
</dbReference>
<evidence type="ECO:0000313" key="2">
    <source>
        <dbReference type="Proteomes" id="UP000831796"/>
    </source>
</evidence>
<sequence>MSHSSATAPVSATAAVVPEPRTATLPGRLLSLDVFRGLPSWPCCW</sequence>
<dbReference type="KEGG" id="hcu:MUN79_25540"/>
<name>A0A8T9Q8R3_9BACT</name>
<evidence type="ECO:0000313" key="1">
    <source>
        <dbReference type="EMBL" id="UOQ71919.1"/>
    </source>
</evidence>
<reference evidence="1" key="1">
    <citation type="submission" date="2022-04" db="EMBL/GenBank/DDBJ databases">
        <title>Hymenobacter sp. isolated from the air.</title>
        <authorList>
            <person name="Won M."/>
            <person name="Lee C.-M."/>
            <person name="Woen H.-Y."/>
            <person name="Kwon S.-W."/>
        </authorList>
    </citation>
    <scope>NUCLEOTIDE SEQUENCE</scope>
    <source>
        <strain evidence="1">5116S-3</strain>
    </source>
</reference>
<dbReference type="EMBL" id="CP095046">
    <property type="protein sequence ID" value="UOQ71919.1"/>
    <property type="molecule type" value="Genomic_DNA"/>
</dbReference>